<keyword evidence="1" id="KW-0812">Transmembrane</keyword>
<dbReference type="AlphaFoldDB" id="A0A7W0CTE4"/>
<accession>A0A7W0CTE4</accession>
<gene>
    <name evidence="2" type="ORF">HNR30_008186</name>
</gene>
<protein>
    <submittedName>
        <fullName evidence="2">Uncharacterized protein</fullName>
    </submittedName>
</protein>
<evidence type="ECO:0000256" key="1">
    <source>
        <dbReference type="SAM" id="Phobius"/>
    </source>
</evidence>
<feature type="transmembrane region" description="Helical" evidence="1">
    <location>
        <begin position="6"/>
        <end position="27"/>
    </location>
</feature>
<reference evidence="2 3" key="1">
    <citation type="submission" date="2020-07" db="EMBL/GenBank/DDBJ databases">
        <title>Genomic Encyclopedia of Type Strains, Phase IV (KMG-IV): sequencing the most valuable type-strain genomes for metagenomic binning, comparative biology and taxonomic classification.</title>
        <authorList>
            <person name="Goeker M."/>
        </authorList>
    </citation>
    <scope>NUCLEOTIDE SEQUENCE [LARGE SCALE GENOMIC DNA]</scope>
    <source>
        <strain evidence="2 3">DSM 45533</strain>
    </source>
</reference>
<dbReference type="Proteomes" id="UP000530928">
    <property type="component" value="Unassembled WGS sequence"/>
</dbReference>
<keyword evidence="3" id="KW-1185">Reference proteome</keyword>
<dbReference type="RefSeq" id="WP_281389948.1">
    <property type="nucleotide sequence ID" value="NZ_BAABAM010000008.1"/>
</dbReference>
<name>A0A7W0CTE4_9ACTN</name>
<dbReference type="EMBL" id="JACDUR010000009">
    <property type="protein sequence ID" value="MBA2896795.1"/>
    <property type="molecule type" value="Genomic_DNA"/>
</dbReference>
<keyword evidence="1" id="KW-1133">Transmembrane helix</keyword>
<proteinExistence type="predicted"/>
<evidence type="ECO:0000313" key="3">
    <source>
        <dbReference type="Proteomes" id="UP000530928"/>
    </source>
</evidence>
<sequence length="41" mass="4657">MGIWFIVLLAIGTLIVTGMSVSLVKIVRTQLREGELRMRVR</sequence>
<keyword evidence="1" id="KW-0472">Membrane</keyword>
<organism evidence="2 3">
    <name type="scientific">Nonomuraea soli</name>
    <dbReference type="NCBI Taxonomy" id="1032476"/>
    <lineage>
        <taxon>Bacteria</taxon>
        <taxon>Bacillati</taxon>
        <taxon>Actinomycetota</taxon>
        <taxon>Actinomycetes</taxon>
        <taxon>Streptosporangiales</taxon>
        <taxon>Streptosporangiaceae</taxon>
        <taxon>Nonomuraea</taxon>
    </lineage>
</organism>
<comment type="caution">
    <text evidence="2">The sequence shown here is derived from an EMBL/GenBank/DDBJ whole genome shotgun (WGS) entry which is preliminary data.</text>
</comment>
<evidence type="ECO:0000313" key="2">
    <source>
        <dbReference type="EMBL" id="MBA2896795.1"/>
    </source>
</evidence>